<dbReference type="GO" id="GO:1990362">
    <property type="term" value="F:butanol dehydrogenase (NAD+) activity"/>
    <property type="evidence" value="ECO:0007669"/>
    <property type="project" value="InterPro"/>
</dbReference>
<evidence type="ECO:0000313" key="5">
    <source>
        <dbReference type="Proteomes" id="UP000718821"/>
    </source>
</evidence>
<dbReference type="InterPro" id="IPR001670">
    <property type="entry name" value="ADH_Fe/GldA"/>
</dbReference>
<dbReference type="GO" id="GO:1990002">
    <property type="term" value="F:methylglyoxal reductase (NADPH) (acetol producing) activity"/>
    <property type="evidence" value="ECO:0007669"/>
    <property type="project" value="TreeGrafter"/>
</dbReference>
<comment type="caution">
    <text evidence="4">The sequence shown here is derived from an EMBL/GenBank/DDBJ whole genome shotgun (WGS) entry which is preliminary data.</text>
</comment>
<accession>A0A938WY32</accession>
<organism evidence="4 5">
    <name type="scientific">Bifidobacterium pullorum subsp. saeculare</name>
    <dbReference type="NCBI Taxonomy" id="78257"/>
    <lineage>
        <taxon>Bacteria</taxon>
        <taxon>Bacillati</taxon>
        <taxon>Actinomycetota</taxon>
        <taxon>Actinomycetes</taxon>
        <taxon>Bifidobacteriales</taxon>
        <taxon>Bifidobacteriaceae</taxon>
        <taxon>Bifidobacterium</taxon>
    </lineage>
</organism>
<protein>
    <submittedName>
        <fullName evidence="4">Iron-containing alcohol dehydrogenase</fullName>
    </submittedName>
</protein>
<proteinExistence type="predicted"/>
<dbReference type="Pfam" id="PF00465">
    <property type="entry name" value="Fe-ADH"/>
    <property type="match status" value="1"/>
</dbReference>
<dbReference type="Gene3D" id="1.20.1090.10">
    <property type="entry name" value="Dehydroquinate synthase-like - alpha domain"/>
    <property type="match status" value="1"/>
</dbReference>
<dbReference type="Gene3D" id="3.40.50.1970">
    <property type="match status" value="1"/>
</dbReference>
<feature type="domain" description="Fe-containing alcohol dehydrogenase-like C-terminal" evidence="3">
    <location>
        <begin position="194"/>
        <end position="372"/>
    </location>
</feature>
<name>A0A938WY32_9BIFI</name>
<dbReference type="SUPFAM" id="SSF56796">
    <property type="entry name" value="Dehydroquinate synthase-like"/>
    <property type="match status" value="1"/>
</dbReference>
<dbReference type="GO" id="GO:0005829">
    <property type="term" value="C:cytosol"/>
    <property type="evidence" value="ECO:0007669"/>
    <property type="project" value="TreeGrafter"/>
</dbReference>
<dbReference type="InterPro" id="IPR044731">
    <property type="entry name" value="BDH-like"/>
</dbReference>
<dbReference type="CDD" id="cd08187">
    <property type="entry name" value="BDH"/>
    <property type="match status" value="1"/>
</dbReference>
<feature type="domain" description="Alcohol dehydrogenase iron-type/glycerol dehydrogenase GldA" evidence="2">
    <location>
        <begin position="9"/>
        <end position="181"/>
    </location>
</feature>
<dbReference type="GO" id="GO:0008106">
    <property type="term" value="F:alcohol dehydrogenase (NADP+) activity"/>
    <property type="evidence" value="ECO:0007669"/>
    <property type="project" value="TreeGrafter"/>
</dbReference>
<dbReference type="InterPro" id="IPR056798">
    <property type="entry name" value="ADH_Fe_C"/>
</dbReference>
<dbReference type="RefSeq" id="WP_204469170.1">
    <property type="nucleotide sequence ID" value="NZ_JACLYU010000011.1"/>
</dbReference>
<sequence>MQDFIFHNPVKIYFGKGQASHVAEEAAACEGPVLLVYGGGSIKRNGAYDDVIRALAAAGKQVVELAGVTPNPRLDKVLEGVALAKEHGVGLILAVGGGSAIDCAKFVALGAGIGSDEDLWHDYIESGRPAPEGLIPLGVVLTTAATGSEMGDSAVVTNTAIARKMGYTSFPLMPRFSVLDPSYLTTLGRDQTNYGFVDMFCHVCEQYLSLPSDDNLSDELAEAIMRHILRSWRACLADPSDYTARSNAMWDSTMALNRIISRGKETDWVTHGIEHGISAVHPEVAHGAGLAVVHPHWMKYVYRATPEATGRFARFACTVWGVDPTGRTEAEMAAEGIERYSDFLARMGCPRTLAEIGVPADDAHLDELAAHHDAMGGSYQHVGTAEAREILADCVEPVAF</sequence>
<keyword evidence="5" id="KW-1185">Reference proteome</keyword>
<dbReference type="AlphaFoldDB" id="A0A938WY32"/>
<evidence type="ECO:0000313" key="4">
    <source>
        <dbReference type="EMBL" id="MBM6699986.1"/>
    </source>
</evidence>
<dbReference type="Proteomes" id="UP000718821">
    <property type="component" value="Unassembled WGS sequence"/>
</dbReference>
<dbReference type="EMBL" id="JACLYU010000011">
    <property type="protein sequence ID" value="MBM6699986.1"/>
    <property type="molecule type" value="Genomic_DNA"/>
</dbReference>
<dbReference type="GO" id="GO:0046872">
    <property type="term" value="F:metal ion binding"/>
    <property type="evidence" value="ECO:0007669"/>
    <property type="project" value="InterPro"/>
</dbReference>
<dbReference type="Pfam" id="PF25137">
    <property type="entry name" value="ADH_Fe_C"/>
    <property type="match status" value="1"/>
</dbReference>
<evidence type="ECO:0000259" key="2">
    <source>
        <dbReference type="Pfam" id="PF00465"/>
    </source>
</evidence>
<evidence type="ECO:0000259" key="3">
    <source>
        <dbReference type="Pfam" id="PF25137"/>
    </source>
</evidence>
<reference evidence="4" key="2">
    <citation type="journal article" date="2021" name="Sci. Rep.">
        <title>The distribution of antibiotic resistance genes in chicken gut microbiota commensals.</title>
        <authorList>
            <person name="Juricova H."/>
            <person name="Matiasovicova J."/>
            <person name="Kubasova T."/>
            <person name="Cejkova D."/>
            <person name="Rychlik I."/>
        </authorList>
    </citation>
    <scope>NUCLEOTIDE SEQUENCE</scope>
    <source>
        <strain evidence="4">An836</strain>
    </source>
</reference>
<evidence type="ECO:0000256" key="1">
    <source>
        <dbReference type="ARBA" id="ARBA00023002"/>
    </source>
</evidence>
<reference evidence="4" key="1">
    <citation type="submission" date="2020-08" db="EMBL/GenBank/DDBJ databases">
        <authorList>
            <person name="Cejkova D."/>
            <person name="Kubasova T."/>
            <person name="Jahodarova E."/>
            <person name="Rychlik I."/>
        </authorList>
    </citation>
    <scope>NUCLEOTIDE SEQUENCE</scope>
    <source>
        <strain evidence="4">An836</strain>
    </source>
</reference>
<keyword evidence="1" id="KW-0560">Oxidoreductase</keyword>
<gene>
    <name evidence="4" type="ORF">H7U32_06640</name>
</gene>
<dbReference type="PANTHER" id="PTHR43633">
    <property type="entry name" value="ALCOHOL DEHYDROGENASE YQHD"/>
    <property type="match status" value="1"/>
</dbReference>
<dbReference type="FunFam" id="3.40.50.1970:FF:000003">
    <property type="entry name" value="Alcohol dehydrogenase, iron-containing"/>
    <property type="match status" value="1"/>
</dbReference>
<dbReference type="PANTHER" id="PTHR43633:SF1">
    <property type="entry name" value="ALCOHOL DEHYDROGENASE YQHD"/>
    <property type="match status" value="1"/>
</dbReference>